<evidence type="ECO:0000256" key="6">
    <source>
        <dbReference type="ARBA" id="ARBA00022619"/>
    </source>
</evidence>
<protein>
    <recommendedName>
        <fullName evidence="14">Riboflavin biosynthesis protein RibD</fullName>
    </recommendedName>
    <domain>
        <recommendedName>
            <fullName evidence="14">Diaminohydroxyphosphoribosylaminopyrimidine deaminase</fullName>
            <shortName evidence="14">DRAP deaminase</shortName>
            <ecNumber evidence="14">3.5.4.26</ecNumber>
        </recommendedName>
        <alternativeName>
            <fullName evidence="14">Riboflavin-specific deaminase</fullName>
        </alternativeName>
    </domain>
    <domain>
        <recommendedName>
            <fullName evidence="14">5-amino-6-(5-phosphoribosylamino)uracil reductase</fullName>
            <ecNumber evidence="14">1.1.1.193</ecNumber>
        </recommendedName>
        <alternativeName>
            <fullName evidence="14">HTP reductase</fullName>
        </alternativeName>
    </domain>
</protein>
<reference evidence="16 17" key="1">
    <citation type="submission" date="2022-01" db="EMBL/GenBank/DDBJ databases">
        <title>Alkalihalobacillus sp. EGI L200015, a novel bacterium isolated from a salt lake sediment.</title>
        <authorList>
            <person name="Gao L."/>
            <person name="Fang B.-Z."/>
            <person name="Li W.-J."/>
        </authorList>
    </citation>
    <scope>NUCLEOTIDE SEQUENCE [LARGE SCALE GENOMIC DNA]</scope>
    <source>
        <strain evidence="16 17">KCTC 12718</strain>
    </source>
</reference>
<evidence type="ECO:0000256" key="10">
    <source>
        <dbReference type="ARBA" id="ARBA00023002"/>
    </source>
</evidence>
<dbReference type="PANTHER" id="PTHR38011">
    <property type="entry name" value="DIHYDROFOLATE REDUCTASE FAMILY PROTEIN (AFU_ORTHOLOGUE AFUA_8G06820)"/>
    <property type="match status" value="1"/>
</dbReference>
<evidence type="ECO:0000256" key="4">
    <source>
        <dbReference type="ARBA" id="ARBA00005259"/>
    </source>
</evidence>
<evidence type="ECO:0000259" key="15">
    <source>
        <dbReference type="PROSITE" id="PS51747"/>
    </source>
</evidence>
<feature type="domain" description="CMP/dCMP-type deaminase" evidence="15">
    <location>
        <begin position="3"/>
        <end position="125"/>
    </location>
</feature>
<dbReference type="GO" id="GO:0008835">
    <property type="term" value="F:diaminohydroxyphosphoribosylaminopyrimidine deaminase activity"/>
    <property type="evidence" value="ECO:0007669"/>
    <property type="project" value="UniProtKB-EC"/>
</dbReference>
<evidence type="ECO:0000256" key="14">
    <source>
        <dbReference type="PIRNR" id="PIRNR006769"/>
    </source>
</evidence>
<evidence type="ECO:0000256" key="13">
    <source>
        <dbReference type="ARBA" id="ARBA00049886"/>
    </source>
</evidence>
<dbReference type="InterPro" id="IPR004794">
    <property type="entry name" value="Eubact_RibD"/>
</dbReference>
<dbReference type="InterPro" id="IPR011549">
    <property type="entry name" value="RibD_C"/>
</dbReference>
<comment type="catalytic activity">
    <reaction evidence="13 14">
        <text>2,5-diamino-6-hydroxy-4-(5-phosphoribosylamino)-pyrimidine + H2O + H(+) = 5-amino-6-(5-phospho-D-ribosylamino)uracil + NH4(+)</text>
        <dbReference type="Rhea" id="RHEA:21868"/>
        <dbReference type="ChEBI" id="CHEBI:15377"/>
        <dbReference type="ChEBI" id="CHEBI:15378"/>
        <dbReference type="ChEBI" id="CHEBI:28938"/>
        <dbReference type="ChEBI" id="CHEBI:58453"/>
        <dbReference type="ChEBI" id="CHEBI:58614"/>
        <dbReference type="EC" id="3.5.4.26"/>
    </reaction>
</comment>
<comment type="function">
    <text evidence="1 14">Converts 2,5-diamino-6-(ribosylamino)-4(3h)-pyrimidinone 5'-phosphate into 5-amino-6-(ribosylamino)-2,4(1h,3h)-pyrimidinedione 5'-phosphate.</text>
</comment>
<evidence type="ECO:0000256" key="2">
    <source>
        <dbReference type="ARBA" id="ARBA00004882"/>
    </source>
</evidence>
<dbReference type="CDD" id="cd01284">
    <property type="entry name" value="Riboflavin_deaminase-reductase"/>
    <property type="match status" value="1"/>
</dbReference>
<dbReference type="EMBL" id="JAKIJS010000001">
    <property type="protein sequence ID" value="MCF6137639.1"/>
    <property type="molecule type" value="Genomic_DNA"/>
</dbReference>
<dbReference type="InterPro" id="IPR002125">
    <property type="entry name" value="CMP_dCMP_dom"/>
</dbReference>
<dbReference type="SUPFAM" id="SSF53597">
    <property type="entry name" value="Dihydrofolate reductase-like"/>
    <property type="match status" value="1"/>
</dbReference>
<keyword evidence="11" id="KW-0511">Multifunctional enzyme</keyword>
<accession>A0ABS9H169</accession>
<sequence>MMEQEVRYMKLAIDMAKQMVGQTSPNPKVGAVVVRDGEIVGIGAHMKAGEDHAEVHALNMAGDKANGATMFVTLEPCSHFGKTPPCANLVIDRGISRIYVATLDPNPVVAGRGVERLKQAGIDVHIGLLEEEATELNPFFNHFMKTSLPYVTLKAASSLDGKTATTTGESKWITGEEARRDVHHSRQEHDAILVGVQTIIEDDPQLTTRLPFGGKNPTRIILDTHLRIPRSAKVLNDREAQTLIITGSQVAMDQIEEIQSEYVQVIKLEAESIQIRSLLERMATIGITSIYVEGGATVHASFVKERCFQQLITYLAPKIIGGFTSPSIIGGAGIKYMDEAVDLQTISFEQIGDDLKIVSVLKEG</sequence>
<keyword evidence="6 14" id="KW-0686">Riboflavin biosynthesis</keyword>
<dbReference type="GO" id="GO:0008703">
    <property type="term" value="F:5-amino-6-(5-phosphoribosylamino)uracil reductase activity"/>
    <property type="evidence" value="ECO:0007669"/>
    <property type="project" value="UniProtKB-EC"/>
</dbReference>
<evidence type="ECO:0000256" key="3">
    <source>
        <dbReference type="ARBA" id="ARBA00004910"/>
    </source>
</evidence>
<dbReference type="InterPro" id="IPR016193">
    <property type="entry name" value="Cytidine_deaminase-like"/>
</dbReference>
<evidence type="ECO:0000256" key="1">
    <source>
        <dbReference type="ARBA" id="ARBA00002151"/>
    </source>
</evidence>
<dbReference type="PROSITE" id="PS51747">
    <property type="entry name" value="CYT_DCMP_DEAMINASES_2"/>
    <property type="match status" value="1"/>
</dbReference>
<dbReference type="EC" id="1.1.1.193" evidence="14"/>
<keyword evidence="9 14" id="KW-0521">NADP</keyword>
<dbReference type="InterPro" id="IPR016192">
    <property type="entry name" value="APOBEC/CMP_deaminase_Zn-bd"/>
</dbReference>
<comment type="similarity">
    <text evidence="4 14">In the N-terminal section; belongs to the cytidine and deoxycytidylate deaminase family.</text>
</comment>
<comment type="catalytic activity">
    <reaction evidence="12 14">
        <text>5-amino-6-(5-phospho-D-ribitylamino)uracil + NADP(+) = 5-amino-6-(5-phospho-D-ribosylamino)uracil + NADPH + H(+)</text>
        <dbReference type="Rhea" id="RHEA:17845"/>
        <dbReference type="ChEBI" id="CHEBI:15378"/>
        <dbReference type="ChEBI" id="CHEBI:57783"/>
        <dbReference type="ChEBI" id="CHEBI:58349"/>
        <dbReference type="ChEBI" id="CHEBI:58421"/>
        <dbReference type="ChEBI" id="CHEBI:58453"/>
        <dbReference type="EC" id="1.1.1.193"/>
    </reaction>
</comment>
<comment type="pathway">
    <text evidence="3 14">Cofactor biosynthesis; riboflavin biosynthesis; 5-amino-6-(D-ribitylamino)uracil from GTP: step 3/4.</text>
</comment>
<comment type="pathway">
    <text evidence="2 14">Cofactor biosynthesis; riboflavin biosynthesis; 5-amino-6-(D-ribitylamino)uracil from GTP: step 2/4.</text>
</comment>
<evidence type="ECO:0000256" key="9">
    <source>
        <dbReference type="ARBA" id="ARBA00022857"/>
    </source>
</evidence>
<comment type="caution">
    <text evidence="16">The sequence shown here is derived from an EMBL/GenBank/DDBJ whole genome shotgun (WGS) entry which is preliminary data.</text>
</comment>
<keyword evidence="7 14" id="KW-0479">Metal-binding</keyword>
<dbReference type="Pfam" id="PF00383">
    <property type="entry name" value="dCMP_cyt_deam_1"/>
    <property type="match status" value="1"/>
</dbReference>
<comment type="similarity">
    <text evidence="5 14">In the C-terminal section; belongs to the HTP reductase family.</text>
</comment>
<dbReference type="PROSITE" id="PS00903">
    <property type="entry name" value="CYT_DCMP_DEAMINASES_1"/>
    <property type="match status" value="1"/>
</dbReference>
<evidence type="ECO:0000256" key="8">
    <source>
        <dbReference type="ARBA" id="ARBA00022833"/>
    </source>
</evidence>
<dbReference type="Pfam" id="PF01872">
    <property type="entry name" value="RibD_C"/>
    <property type="match status" value="1"/>
</dbReference>
<proteinExistence type="inferred from homology"/>
<dbReference type="InterPro" id="IPR024072">
    <property type="entry name" value="DHFR-like_dom_sf"/>
</dbReference>
<dbReference type="EC" id="3.5.4.26" evidence="14"/>
<dbReference type="Gene3D" id="3.40.430.10">
    <property type="entry name" value="Dihydrofolate Reductase, subunit A"/>
    <property type="match status" value="1"/>
</dbReference>
<dbReference type="PIRSF" id="PIRSF006769">
    <property type="entry name" value="RibD"/>
    <property type="match status" value="1"/>
</dbReference>
<dbReference type="InterPro" id="IPR050765">
    <property type="entry name" value="Riboflavin_Biosynth_HTPR"/>
</dbReference>
<evidence type="ECO:0000256" key="11">
    <source>
        <dbReference type="ARBA" id="ARBA00023268"/>
    </source>
</evidence>
<evidence type="ECO:0000313" key="16">
    <source>
        <dbReference type="EMBL" id="MCF6137639.1"/>
    </source>
</evidence>
<organism evidence="16 17">
    <name type="scientific">Pseudalkalibacillus berkeleyi</name>
    <dbReference type="NCBI Taxonomy" id="1069813"/>
    <lineage>
        <taxon>Bacteria</taxon>
        <taxon>Bacillati</taxon>
        <taxon>Bacillota</taxon>
        <taxon>Bacilli</taxon>
        <taxon>Bacillales</taxon>
        <taxon>Fictibacillaceae</taxon>
        <taxon>Pseudalkalibacillus</taxon>
    </lineage>
</organism>
<evidence type="ECO:0000256" key="12">
    <source>
        <dbReference type="ARBA" id="ARBA00049861"/>
    </source>
</evidence>
<evidence type="ECO:0000313" key="17">
    <source>
        <dbReference type="Proteomes" id="UP001649381"/>
    </source>
</evidence>
<dbReference type="NCBIfam" id="TIGR00227">
    <property type="entry name" value="ribD_Cterm"/>
    <property type="match status" value="1"/>
</dbReference>
<evidence type="ECO:0000256" key="7">
    <source>
        <dbReference type="ARBA" id="ARBA00022723"/>
    </source>
</evidence>
<dbReference type="SUPFAM" id="SSF53927">
    <property type="entry name" value="Cytidine deaminase-like"/>
    <property type="match status" value="1"/>
</dbReference>
<dbReference type="NCBIfam" id="TIGR00326">
    <property type="entry name" value="eubact_ribD"/>
    <property type="match status" value="1"/>
</dbReference>
<gene>
    <name evidence="16" type="primary">ribD</name>
    <name evidence="16" type="ORF">L2716_07845</name>
</gene>
<comment type="cofactor">
    <cofactor evidence="14">
        <name>Zn(2+)</name>
        <dbReference type="ChEBI" id="CHEBI:29105"/>
    </cofactor>
    <text evidence="14">Binds 1 zinc ion.</text>
</comment>
<name>A0ABS9H169_9BACL</name>
<dbReference type="PANTHER" id="PTHR38011:SF7">
    <property type="entry name" value="2,5-DIAMINO-6-RIBOSYLAMINO-4(3H)-PYRIMIDINONE 5'-PHOSPHATE REDUCTASE"/>
    <property type="match status" value="1"/>
</dbReference>
<keyword evidence="8 14" id="KW-0862">Zinc</keyword>
<keyword evidence="17" id="KW-1185">Reference proteome</keyword>
<evidence type="ECO:0000256" key="5">
    <source>
        <dbReference type="ARBA" id="ARBA00007417"/>
    </source>
</evidence>
<dbReference type="Gene3D" id="3.40.140.10">
    <property type="entry name" value="Cytidine Deaminase, domain 2"/>
    <property type="match status" value="1"/>
</dbReference>
<dbReference type="InterPro" id="IPR002734">
    <property type="entry name" value="RibDG_C"/>
</dbReference>
<keyword evidence="14 16" id="KW-0378">Hydrolase</keyword>
<dbReference type="Proteomes" id="UP001649381">
    <property type="component" value="Unassembled WGS sequence"/>
</dbReference>
<keyword evidence="10 14" id="KW-0560">Oxidoreductase</keyword>